<organism evidence="4 5">
    <name type="scientific">Helicobacter bilis WiWa</name>
    <dbReference type="NCBI Taxonomy" id="1235804"/>
    <lineage>
        <taxon>Bacteria</taxon>
        <taxon>Pseudomonadati</taxon>
        <taxon>Campylobacterota</taxon>
        <taxon>Epsilonproteobacteria</taxon>
        <taxon>Campylobacterales</taxon>
        <taxon>Helicobacteraceae</taxon>
        <taxon>Helicobacter</taxon>
    </lineage>
</organism>
<evidence type="ECO:0000313" key="5">
    <source>
        <dbReference type="Proteomes" id="UP000012527"/>
    </source>
</evidence>
<feature type="compositionally biased region" description="Basic and acidic residues" evidence="2">
    <location>
        <begin position="1"/>
        <end position="19"/>
    </location>
</feature>
<accession>N2BIE9</accession>
<feature type="coiled-coil region" evidence="1">
    <location>
        <begin position="644"/>
        <end position="671"/>
    </location>
</feature>
<feature type="domain" description="6-hydroxymethylpterin diphosphokinase MptE-like" evidence="3">
    <location>
        <begin position="344"/>
        <end position="516"/>
    </location>
</feature>
<proteinExistence type="predicted"/>
<dbReference type="PATRIC" id="fig|1235804.3.peg.1881"/>
<dbReference type="AlphaFoldDB" id="N2BIE9"/>
<evidence type="ECO:0000256" key="2">
    <source>
        <dbReference type="SAM" id="MobiDB-lite"/>
    </source>
</evidence>
<name>N2BIE9_9HELI</name>
<dbReference type="InterPro" id="IPR002826">
    <property type="entry name" value="MptE-like"/>
</dbReference>
<evidence type="ECO:0000259" key="3">
    <source>
        <dbReference type="Pfam" id="PF01973"/>
    </source>
</evidence>
<evidence type="ECO:0000313" key="4">
    <source>
        <dbReference type="EMBL" id="EMZ38210.1"/>
    </source>
</evidence>
<feature type="region of interest" description="Disordered" evidence="2">
    <location>
        <begin position="1"/>
        <end position="111"/>
    </location>
</feature>
<gene>
    <name evidence="4" type="ORF">C826_01723</name>
</gene>
<dbReference type="Proteomes" id="UP000012527">
    <property type="component" value="Unassembled WGS sequence"/>
</dbReference>
<reference evidence="4 5" key="1">
    <citation type="submission" date="2013-02" db="EMBL/GenBank/DDBJ databases">
        <title>The Genome Sequence of Helicobacter bilis WiWa.</title>
        <authorList>
            <consortium name="The Broad Institute Genome Sequencing Platform"/>
            <person name="Ward D."/>
            <person name="Overstreet A.-M.C."/>
            <person name="Ramer-Tait A.E."/>
            <person name="Phillips G.J."/>
            <person name="Wannemuehler M.J."/>
            <person name="Walker B."/>
            <person name="Young S.K."/>
            <person name="Zeng Q."/>
            <person name="Gargeya S."/>
            <person name="Fitzgerald M."/>
            <person name="Haas B."/>
            <person name="Abouelleil A."/>
            <person name="Alvarado L."/>
            <person name="Arachchi H.M."/>
            <person name="Berlin A.M."/>
            <person name="Chapman S.B."/>
            <person name="Dewar J."/>
            <person name="Goldberg J."/>
            <person name="Griggs A."/>
            <person name="Gujja S."/>
            <person name="Hansen M."/>
            <person name="Howarth C."/>
            <person name="Imamovic A."/>
            <person name="Larimer J."/>
            <person name="McCowan C."/>
            <person name="Murphy C."/>
            <person name="Neiman D."/>
            <person name="Pearson M."/>
            <person name="Priest M."/>
            <person name="Roberts A."/>
            <person name="Saif S."/>
            <person name="Shea T."/>
            <person name="Sisk P."/>
            <person name="Sykes S."/>
            <person name="Wortman J."/>
            <person name="Nusbaum C."/>
            <person name="Birren B."/>
        </authorList>
    </citation>
    <scope>NUCLEOTIDE SEQUENCE [LARGE SCALE GENOMIC DNA]</scope>
    <source>
        <strain evidence="4 5">WiWa</strain>
    </source>
</reference>
<sequence length="781" mass="89522">MAKEGQTKDTQKSTKKEVQSKTTQNAKVRTNELKTTKAQNSEIKTIESKKGGLKTNKSQKSELRAAKTQKAKSQTNELKTSKIQASELKTTESQKGVSQASKSQKSEIKETELQEAVCKPLSTIMQDSEPQKAQTQINENSIYERNLHALSIRDPLLFYNLLKIETNTQYEVFMGNDSANFNIVELQNNIPLYKGDPLQENLEVLKSYEIYRYYPYLYAYGLGNGILYRMMLGSEILKRIVVIEPELEIIYIVLNLIDFSEEILSNRLILLHSPQCNFNMINSLFDMDKFSKVYSKVYDLLLPNGYYEKYSEEILRINKDFVAAIEHGVISVGNDTKDAIVGIKQHIENMKYSLYAPSLVEIHSKLKGRDTAIIVSTGPSLYKQLDTLKEIAPYATLFCIDASFPVLTKHGIKPDIVFSLERVKESAKFYTDTPMEAQEDVIFSLTSIVHEDTIHAIQKGTKQFSFRPFGYTTLFNFYEYGYLGIGMSAANMAYELVVHSQFKRCIIIGQDLAFGEDGSSHSKGAVYGENEIKPKKDKIYVEKYGGGGVVETTEVWKLFLNFYEKDIANTPYKIEVINATEGGARIRGTIEMPFKEACALVPKVKKKPLKLKAPSKAHAKKNMEKAIEICQNWIDYGELQQEKVESVFLELVEFLQEIEELNRKNELEKFNYKTMDKLIDSIDEIKDIFNSRVFHDYFTDALQSYIFHQELDIAQLLVRPINNEDDKRGKELEWLYHHRYWLFSLAGGIDTVVTVVRKALEYLSGEKYESLKDKEKKEKAK</sequence>
<dbReference type="HOGENOM" id="CLU_026503_1_0_7"/>
<dbReference type="EMBL" id="AQFW01000015">
    <property type="protein sequence ID" value="EMZ38210.1"/>
    <property type="molecule type" value="Genomic_DNA"/>
</dbReference>
<feature type="compositionally biased region" description="Polar residues" evidence="2">
    <location>
        <begin position="71"/>
        <end position="103"/>
    </location>
</feature>
<dbReference type="Pfam" id="PF01973">
    <property type="entry name" value="MptE-like"/>
    <property type="match status" value="1"/>
</dbReference>
<protein>
    <recommendedName>
        <fullName evidence="3">6-hydroxymethylpterin diphosphokinase MptE-like domain-containing protein</fullName>
    </recommendedName>
</protein>
<keyword evidence="1" id="KW-0175">Coiled coil</keyword>
<dbReference type="PANTHER" id="PTHR41786:SF1">
    <property type="entry name" value="6-HYDROXYMETHYLPTERIN DIPHOSPHOKINASE MPTE-LIKE DOMAIN-CONTAINING PROTEIN"/>
    <property type="match status" value="1"/>
</dbReference>
<dbReference type="PANTHER" id="PTHR41786">
    <property type="entry name" value="MOTILITY ACCESSORY FACTOR MAF"/>
    <property type="match status" value="1"/>
</dbReference>
<comment type="caution">
    <text evidence="4">The sequence shown here is derived from an EMBL/GenBank/DDBJ whole genome shotgun (WGS) entry which is preliminary data.</text>
</comment>
<evidence type="ECO:0000256" key="1">
    <source>
        <dbReference type="SAM" id="Coils"/>
    </source>
</evidence>